<feature type="compositionally biased region" description="Acidic residues" evidence="1">
    <location>
        <begin position="757"/>
        <end position="768"/>
    </location>
</feature>
<feature type="region of interest" description="Disordered" evidence="1">
    <location>
        <begin position="745"/>
        <end position="768"/>
    </location>
</feature>
<accession>A0A812MU38</accession>
<organism evidence="2 3">
    <name type="scientific">Symbiodinium pilosum</name>
    <name type="common">Dinoflagellate</name>
    <dbReference type="NCBI Taxonomy" id="2952"/>
    <lineage>
        <taxon>Eukaryota</taxon>
        <taxon>Sar</taxon>
        <taxon>Alveolata</taxon>
        <taxon>Dinophyceae</taxon>
        <taxon>Suessiales</taxon>
        <taxon>Symbiodiniaceae</taxon>
        <taxon>Symbiodinium</taxon>
    </lineage>
</organism>
<name>A0A812MU38_SYMPI</name>
<proteinExistence type="predicted"/>
<evidence type="ECO:0000313" key="2">
    <source>
        <dbReference type="EMBL" id="CAE7273341.1"/>
    </source>
</evidence>
<dbReference type="Proteomes" id="UP000649617">
    <property type="component" value="Unassembled WGS sequence"/>
</dbReference>
<protein>
    <submittedName>
        <fullName evidence="2">Uncharacterized protein</fullName>
    </submittedName>
</protein>
<gene>
    <name evidence="2" type="ORF">SPIL2461_LOCUS6054</name>
</gene>
<reference evidence="2" key="1">
    <citation type="submission" date="2021-02" db="EMBL/GenBank/DDBJ databases">
        <authorList>
            <person name="Dougan E. K."/>
            <person name="Rhodes N."/>
            <person name="Thang M."/>
            <person name="Chan C."/>
        </authorList>
    </citation>
    <scope>NUCLEOTIDE SEQUENCE</scope>
</reference>
<evidence type="ECO:0000313" key="3">
    <source>
        <dbReference type="Proteomes" id="UP000649617"/>
    </source>
</evidence>
<dbReference type="EMBL" id="CAJNIZ010008891">
    <property type="protein sequence ID" value="CAE7273341.1"/>
    <property type="molecule type" value="Genomic_DNA"/>
</dbReference>
<dbReference type="AlphaFoldDB" id="A0A812MU38"/>
<keyword evidence="3" id="KW-1185">Reference proteome</keyword>
<dbReference type="OrthoDB" id="421864at2759"/>
<sequence length="768" mass="86839">MSRANNAKFKALERISDGKDARSSLQICIQDLNQQQVAKVYLRMVEHLDESLSQVDISEKVTPFVETTIPAEIDKQVRFVLDEQRPKSSAQRLFDTIRRKKNSIKRTEVRQRLTLKRAYEPEGLMAFLEDVGLIDKSAAKKKAMHYTAFYNRVERGVHSWRREDDDGTESKELVVDSADVEDFVRELVHGQIWWGAMEEILRNIGFPLASEKNKSESNLLTRDQVMLQFEMAAAKDGMLPKDKFLDFLRKVSMADVADGAAGRLWKAQMVMLLQHLNICGFVGKSLDKAEKDADVADDGLREMGAQKWPGWLEQAWEKVAPKISEQSDARPFVPRTQIYKFVKSVAFSAEEKSRDKSEEWKAMRVVDEEYDTWRLQKDESDHARKYYLWVNRGKSVQRLRGIWHEVFLDILSKMGSPVQDAKQGLLLFQEALRQQSRVTSSSVVEEFEGLLSVDFLVNIWMQKALVENTDEVSLQIFKDALDKAEFTLPTSSVEALWYAADKTKCTHPSLRQVKDLEDRLVMYLASGMFFESVRTLITNELQVPTLHSLDPKEIKAAFKQVDEKTGCCGIIDPHEVQASFQQLHMNLDAEAIQDAFMMDASANVFVKGNLCGLYGPRLYSMQLASNSQYITVQEFLSLIDKLVDQVIPEAIFEYMGLLRHQMLACRCNVVSLNAFHVNVGLALLGLRNDNSPEYMEKQYNIARVVIGFGGALKGVSILSAPPDDQDLKSSGASNMFGAKGRFAARRGGGGGGMLGKEEEEEDDAGGDL</sequence>
<evidence type="ECO:0000256" key="1">
    <source>
        <dbReference type="SAM" id="MobiDB-lite"/>
    </source>
</evidence>
<comment type="caution">
    <text evidence="2">The sequence shown here is derived from an EMBL/GenBank/DDBJ whole genome shotgun (WGS) entry which is preliminary data.</text>
</comment>